<reference evidence="2" key="1">
    <citation type="submission" date="2022-11" db="UniProtKB">
        <authorList>
            <consortium name="WormBaseParasite"/>
        </authorList>
    </citation>
    <scope>IDENTIFICATION</scope>
</reference>
<dbReference type="WBParaSite" id="JU765_v2.g1181.t1">
    <property type="protein sequence ID" value="JU765_v2.g1181.t1"/>
    <property type="gene ID" value="JU765_v2.g1181"/>
</dbReference>
<proteinExistence type="predicted"/>
<dbReference type="Proteomes" id="UP000887576">
    <property type="component" value="Unplaced"/>
</dbReference>
<evidence type="ECO:0000313" key="1">
    <source>
        <dbReference type="Proteomes" id="UP000887576"/>
    </source>
</evidence>
<evidence type="ECO:0000313" key="2">
    <source>
        <dbReference type="WBParaSite" id="JU765_v2.g1181.t1"/>
    </source>
</evidence>
<accession>A0AC34Q0R8</accession>
<name>A0AC34Q0R8_9BILA</name>
<sequence>MVRLISLLVWTCLIVLVKLQAPYYTNHYYGQNAADIASKRISPQWAWPEPYKANGPDSTTLAPHLCGFNPFTRRCMDPDNLCPGRCMNFNYLWNSRYDCRCLVI</sequence>
<organism evidence="1 2">
    <name type="scientific">Panagrolaimus sp. JU765</name>
    <dbReference type="NCBI Taxonomy" id="591449"/>
    <lineage>
        <taxon>Eukaryota</taxon>
        <taxon>Metazoa</taxon>
        <taxon>Ecdysozoa</taxon>
        <taxon>Nematoda</taxon>
        <taxon>Chromadorea</taxon>
        <taxon>Rhabditida</taxon>
        <taxon>Tylenchina</taxon>
        <taxon>Panagrolaimomorpha</taxon>
        <taxon>Panagrolaimoidea</taxon>
        <taxon>Panagrolaimidae</taxon>
        <taxon>Panagrolaimus</taxon>
    </lineage>
</organism>
<protein>
    <submittedName>
        <fullName evidence="2">Uncharacterized protein</fullName>
    </submittedName>
</protein>